<evidence type="ECO:0000256" key="2">
    <source>
        <dbReference type="ARBA" id="ARBA00022573"/>
    </source>
</evidence>
<dbReference type="Gene3D" id="3.40.50.150">
    <property type="entry name" value="Vaccinia Virus protein VP39"/>
    <property type="match status" value="1"/>
</dbReference>
<dbReference type="NCBIfam" id="TIGR02469">
    <property type="entry name" value="CbiT"/>
    <property type="match status" value="1"/>
</dbReference>
<comment type="caution">
    <text evidence="6">The sequence shown here is derived from an EMBL/GenBank/DDBJ whole genome shotgun (WGS) entry which is preliminary data.</text>
</comment>
<dbReference type="PANTHER" id="PTHR43182">
    <property type="entry name" value="COBALT-PRECORRIN-6B C(15)-METHYLTRANSFERASE (DECARBOXYLATING)"/>
    <property type="match status" value="1"/>
</dbReference>
<keyword evidence="5" id="KW-0949">S-adenosyl-L-methionine</keyword>
<dbReference type="GO" id="GO:0008276">
    <property type="term" value="F:protein methyltransferase activity"/>
    <property type="evidence" value="ECO:0007669"/>
    <property type="project" value="InterPro"/>
</dbReference>
<keyword evidence="2" id="KW-0169">Cobalamin biosynthesis</keyword>
<sequence length="395" mass="41591">MRCVQKRFPDCFCGDLPCILSEGANASSGPSDQSGRSGSPDPKPLPFSLCFHPGLTVFQTLCHRLGLAWSEAALFCVHRKSVPWVRLLAAPLAIVYTGLPWTPARLAKALCAWDPGSGARHCLVAENMGRSDERLQRLTLAELGTKDFGPTSTLILLPEGARAQALPLGLDDERLSFDGHCLTHRRIRPLVLSCLNLPGHGVLWDLGAGSGAVGLEAALLQDGLTVQAVEKNPRRCAHIRANAAALGVSSLTLTEGDIVQSLPSLPDPDRIFVGGGGRDLALIVRQGLARLQKSHPDDPEAVLVATAITMESVATLTALASGQDPDCPDAVCPDAVCPDAVCTDALSIDVSERAPMSRSGATSSGGPHGPFFMKPLHRIHIFVFRPGPAPAGSGS</sequence>
<dbReference type="InterPro" id="IPR014008">
    <property type="entry name" value="Cbl_synth_MTase_CbiT"/>
</dbReference>
<keyword evidence="4" id="KW-0808">Transferase</keyword>
<reference evidence="6" key="1">
    <citation type="journal article" date="2021" name="PeerJ">
        <title>Extensive microbial diversity within the chicken gut microbiome revealed by metagenomics and culture.</title>
        <authorList>
            <person name="Gilroy R."/>
            <person name="Ravi A."/>
            <person name="Getino M."/>
            <person name="Pursley I."/>
            <person name="Horton D.L."/>
            <person name="Alikhan N.F."/>
            <person name="Baker D."/>
            <person name="Gharbi K."/>
            <person name="Hall N."/>
            <person name="Watson M."/>
            <person name="Adriaenssens E.M."/>
            <person name="Foster-Nyarko E."/>
            <person name="Jarju S."/>
            <person name="Secka A."/>
            <person name="Antonio M."/>
            <person name="Oren A."/>
            <person name="Chaudhuri R.R."/>
            <person name="La Ragione R."/>
            <person name="Hildebrand F."/>
            <person name="Pallen M.J."/>
        </authorList>
    </citation>
    <scope>NUCLEOTIDE SEQUENCE</scope>
    <source>
        <strain evidence="6">ChiHecec2B26-446</strain>
    </source>
</reference>
<organism evidence="6 7">
    <name type="scientific">Candidatus Desulfovibrio intestinipullorum</name>
    <dbReference type="NCBI Taxonomy" id="2838536"/>
    <lineage>
        <taxon>Bacteria</taxon>
        <taxon>Pseudomonadati</taxon>
        <taxon>Thermodesulfobacteriota</taxon>
        <taxon>Desulfovibrionia</taxon>
        <taxon>Desulfovibrionales</taxon>
        <taxon>Desulfovibrionaceae</taxon>
        <taxon>Desulfovibrio</taxon>
    </lineage>
</organism>
<protein>
    <submittedName>
        <fullName evidence="6">Precorrin-6Y C5,15-methyltransferase (Decarboxylating) subunit CbiT</fullName>
    </submittedName>
</protein>
<dbReference type="InterPro" id="IPR029063">
    <property type="entry name" value="SAM-dependent_MTases_sf"/>
</dbReference>
<name>A0A9D1PV01_9BACT</name>
<dbReference type="GO" id="GO:0032259">
    <property type="term" value="P:methylation"/>
    <property type="evidence" value="ECO:0007669"/>
    <property type="project" value="UniProtKB-KW"/>
</dbReference>
<dbReference type="InterPro" id="IPR035996">
    <property type="entry name" value="4pyrrol_Methylase_sf"/>
</dbReference>
<keyword evidence="3" id="KW-0489">Methyltransferase</keyword>
<evidence type="ECO:0000256" key="3">
    <source>
        <dbReference type="ARBA" id="ARBA00022603"/>
    </source>
</evidence>
<dbReference type="SUPFAM" id="SSF53790">
    <property type="entry name" value="Tetrapyrrole methylase"/>
    <property type="match status" value="1"/>
</dbReference>
<evidence type="ECO:0000313" key="6">
    <source>
        <dbReference type="EMBL" id="HIW00085.1"/>
    </source>
</evidence>
<evidence type="ECO:0000313" key="7">
    <source>
        <dbReference type="Proteomes" id="UP000886752"/>
    </source>
</evidence>
<dbReference type="CDD" id="cd02440">
    <property type="entry name" value="AdoMet_MTases"/>
    <property type="match status" value="1"/>
</dbReference>
<dbReference type="GO" id="GO:0009236">
    <property type="term" value="P:cobalamin biosynthetic process"/>
    <property type="evidence" value="ECO:0007669"/>
    <property type="project" value="UniProtKB-KW"/>
</dbReference>
<accession>A0A9D1PV01</accession>
<dbReference type="Proteomes" id="UP000886752">
    <property type="component" value="Unassembled WGS sequence"/>
</dbReference>
<dbReference type="SUPFAM" id="SSF53335">
    <property type="entry name" value="S-adenosyl-L-methionine-dependent methyltransferases"/>
    <property type="match status" value="1"/>
</dbReference>
<proteinExistence type="predicted"/>
<evidence type="ECO:0000256" key="5">
    <source>
        <dbReference type="ARBA" id="ARBA00022691"/>
    </source>
</evidence>
<comment type="pathway">
    <text evidence="1">Cofactor biosynthesis; adenosylcobalamin biosynthesis.</text>
</comment>
<dbReference type="AlphaFoldDB" id="A0A9D1PV01"/>
<dbReference type="PANTHER" id="PTHR43182:SF1">
    <property type="entry name" value="COBALT-PRECORRIN-7 C(5)-METHYLTRANSFERASE"/>
    <property type="match status" value="1"/>
</dbReference>
<reference evidence="6" key="2">
    <citation type="submission" date="2021-04" db="EMBL/GenBank/DDBJ databases">
        <authorList>
            <person name="Gilroy R."/>
        </authorList>
    </citation>
    <scope>NUCLEOTIDE SEQUENCE</scope>
    <source>
        <strain evidence="6">ChiHecec2B26-446</strain>
    </source>
</reference>
<dbReference type="InterPro" id="IPR050714">
    <property type="entry name" value="Cobalamin_biosynth_MTase"/>
</dbReference>
<dbReference type="EMBL" id="DXHV01000032">
    <property type="protein sequence ID" value="HIW00085.1"/>
    <property type="molecule type" value="Genomic_DNA"/>
</dbReference>
<gene>
    <name evidence="6" type="primary">cbiT</name>
    <name evidence="6" type="ORF">H9894_02720</name>
</gene>
<evidence type="ECO:0000256" key="1">
    <source>
        <dbReference type="ARBA" id="ARBA00004953"/>
    </source>
</evidence>
<evidence type="ECO:0000256" key="4">
    <source>
        <dbReference type="ARBA" id="ARBA00022679"/>
    </source>
</evidence>